<keyword evidence="5" id="KW-1185">Reference proteome</keyword>
<comment type="caution">
    <text evidence="4">The sequence shown here is derived from an EMBL/GenBank/DDBJ whole genome shotgun (WGS) entry which is preliminary data.</text>
</comment>
<keyword evidence="1" id="KW-0863">Zinc-finger</keyword>
<keyword evidence="2" id="KW-0732">Signal</keyword>
<evidence type="ECO:0000256" key="1">
    <source>
        <dbReference type="PROSITE-ProRule" id="PRU00175"/>
    </source>
</evidence>
<proteinExistence type="predicted"/>
<feature type="chain" id="PRO_5004546136" description="RING-type domain-containing protein" evidence="2">
    <location>
        <begin position="20"/>
        <end position="266"/>
    </location>
</feature>
<reference evidence="5" key="1">
    <citation type="journal article" date="2013" name="PLoS Genet.">
        <title>The genome of Spraguea lophii and the basis of host-microsporidian interactions.</title>
        <authorList>
            <person name="Campbell S.E."/>
            <person name="Williams T.A."/>
            <person name="Yousuf A."/>
            <person name="Soanes D.M."/>
            <person name="Paszkiewicz K.H."/>
            <person name="Williams B.A.P."/>
        </authorList>
    </citation>
    <scope>NUCLEOTIDE SEQUENCE [LARGE SCALE GENOMIC DNA]</scope>
    <source>
        <strain evidence="5">42_110</strain>
    </source>
</reference>
<dbReference type="PROSITE" id="PS50089">
    <property type="entry name" value="ZF_RING_2"/>
    <property type="match status" value="1"/>
</dbReference>
<gene>
    <name evidence="4" type="ORF">SLOPH_2490</name>
</gene>
<dbReference type="EMBL" id="ATCN01000078">
    <property type="protein sequence ID" value="EPR79896.1"/>
    <property type="molecule type" value="Genomic_DNA"/>
</dbReference>
<keyword evidence="1" id="KW-0862">Zinc</keyword>
<accession>S7WAH5</accession>
<dbReference type="Gene3D" id="3.30.40.10">
    <property type="entry name" value="Zinc/RING finger domain, C3HC4 (zinc finger)"/>
    <property type="match status" value="1"/>
</dbReference>
<dbReference type="SUPFAM" id="SSF57850">
    <property type="entry name" value="RING/U-box"/>
    <property type="match status" value="1"/>
</dbReference>
<dbReference type="InterPro" id="IPR001841">
    <property type="entry name" value="Znf_RING"/>
</dbReference>
<feature type="domain" description="RING-type" evidence="3">
    <location>
        <begin position="216"/>
        <end position="258"/>
    </location>
</feature>
<organism evidence="4 5">
    <name type="scientific">Spraguea lophii (strain 42_110)</name>
    <name type="common">Microsporidian parasite</name>
    <dbReference type="NCBI Taxonomy" id="1358809"/>
    <lineage>
        <taxon>Eukaryota</taxon>
        <taxon>Fungi</taxon>
        <taxon>Fungi incertae sedis</taxon>
        <taxon>Microsporidia</taxon>
        <taxon>Spragueidae</taxon>
        <taxon>Spraguea</taxon>
    </lineage>
</organism>
<dbReference type="AlphaFoldDB" id="S7WAH5"/>
<evidence type="ECO:0000256" key="2">
    <source>
        <dbReference type="SAM" id="SignalP"/>
    </source>
</evidence>
<protein>
    <recommendedName>
        <fullName evidence="3">RING-type domain-containing protein</fullName>
    </recommendedName>
</protein>
<sequence>MNIYSFIFILFLNFERAFGCIENILKSETPSFVKNFPKSSFHYSSIIISPEYIKKKKFHDEWAIEIRLLCDRTEQLLKKIQDIELKYYTEKIFNIIKSMEYIINRKLRYLLIYVNKKMLKEVRCKSYKYLRKILHSLYYNKNHLVKKKIKYNGKRPIMELEKLHMKFYVNINRIFIFALMKTSDTLYLNSRIFNVKAPEIFLQYRNLTIEECAFNCSCCNIIFSENEYFVYLFCGHFFHSECILGCINIIMPRCPICREDVWKRIK</sequence>
<evidence type="ECO:0000313" key="4">
    <source>
        <dbReference type="EMBL" id="EPR79896.1"/>
    </source>
</evidence>
<keyword evidence="1" id="KW-0479">Metal-binding</keyword>
<evidence type="ECO:0000259" key="3">
    <source>
        <dbReference type="PROSITE" id="PS50089"/>
    </source>
</evidence>
<dbReference type="HOGENOM" id="CLU_1046529_0_0_1"/>
<dbReference type="GO" id="GO:0008270">
    <property type="term" value="F:zinc ion binding"/>
    <property type="evidence" value="ECO:0007669"/>
    <property type="project" value="UniProtKB-KW"/>
</dbReference>
<dbReference type="InterPro" id="IPR013083">
    <property type="entry name" value="Znf_RING/FYVE/PHD"/>
</dbReference>
<evidence type="ECO:0000313" key="5">
    <source>
        <dbReference type="Proteomes" id="UP000014978"/>
    </source>
</evidence>
<dbReference type="VEuPathDB" id="MicrosporidiaDB:SLOPH_2490"/>
<dbReference type="Proteomes" id="UP000014978">
    <property type="component" value="Unassembled WGS sequence"/>
</dbReference>
<name>S7WAH5_SPRLO</name>
<feature type="signal peptide" evidence="2">
    <location>
        <begin position="1"/>
        <end position="19"/>
    </location>
</feature>
<dbReference type="InParanoid" id="S7WAH5"/>